<keyword evidence="2" id="KW-1185">Reference proteome</keyword>
<accession>A0AAQ3QH11</accession>
<proteinExistence type="predicted"/>
<reference evidence="1 2" key="1">
    <citation type="submission" date="2023-10" db="EMBL/GenBank/DDBJ databases">
        <title>Chromosome-scale genome assembly provides insights into flower coloration mechanisms of Canna indica.</title>
        <authorList>
            <person name="Li C."/>
        </authorList>
    </citation>
    <scope>NUCLEOTIDE SEQUENCE [LARGE SCALE GENOMIC DNA]</scope>
    <source>
        <tissue evidence="1">Flower</tissue>
    </source>
</reference>
<dbReference type="Proteomes" id="UP001327560">
    <property type="component" value="Chromosome 6"/>
</dbReference>
<evidence type="ECO:0000313" key="2">
    <source>
        <dbReference type="Proteomes" id="UP001327560"/>
    </source>
</evidence>
<gene>
    <name evidence="1" type="ORF">Cni_G19543</name>
</gene>
<name>A0AAQ3QH11_9LILI</name>
<dbReference type="AlphaFoldDB" id="A0AAQ3QH11"/>
<dbReference type="EMBL" id="CP136895">
    <property type="protein sequence ID" value="WOL10784.1"/>
    <property type="molecule type" value="Genomic_DNA"/>
</dbReference>
<protein>
    <submittedName>
        <fullName evidence="1">Uncharacterized protein</fullName>
    </submittedName>
</protein>
<organism evidence="1 2">
    <name type="scientific">Canna indica</name>
    <name type="common">Indian-shot</name>
    <dbReference type="NCBI Taxonomy" id="4628"/>
    <lineage>
        <taxon>Eukaryota</taxon>
        <taxon>Viridiplantae</taxon>
        <taxon>Streptophyta</taxon>
        <taxon>Embryophyta</taxon>
        <taxon>Tracheophyta</taxon>
        <taxon>Spermatophyta</taxon>
        <taxon>Magnoliopsida</taxon>
        <taxon>Liliopsida</taxon>
        <taxon>Zingiberales</taxon>
        <taxon>Cannaceae</taxon>
        <taxon>Canna</taxon>
    </lineage>
</organism>
<sequence>MSRVAFSSNLTNLQPYRQISCAFTLAPSPESPSSSISFSVLYLGPDYTGLQPRPLPIIPHPAATSSKGHEDWLLVLCTNDGDVDPTICSMAIVPLEYQYIP</sequence>
<evidence type="ECO:0000313" key="1">
    <source>
        <dbReference type="EMBL" id="WOL10784.1"/>
    </source>
</evidence>